<dbReference type="GO" id="GO:0042995">
    <property type="term" value="C:cell projection"/>
    <property type="evidence" value="ECO:0007669"/>
    <property type="project" value="TreeGrafter"/>
</dbReference>
<feature type="transmembrane region" description="Helical" evidence="9">
    <location>
        <begin position="43"/>
        <end position="64"/>
    </location>
</feature>
<evidence type="ECO:0000256" key="4">
    <source>
        <dbReference type="ARBA" id="ARBA00022989"/>
    </source>
</evidence>
<evidence type="ECO:0000256" key="8">
    <source>
        <dbReference type="RuleBase" id="RU003732"/>
    </source>
</evidence>
<keyword evidence="7" id="KW-1015">Disulfide bond</keyword>
<reference evidence="10 11" key="1">
    <citation type="submission" date="2020-06" db="EMBL/GenBank/DDBJ databases">
        <authorList>
            <consortium name="Wellcome Sanger Institute Data Sharing"/>
        </authorList>
    </citation>
    <scope>NUCLEOTIDE SEQUENCE [LARGE SCALE GENOMIC DNA]</scope>
</reference>
<comment type="subcellular location">
    <subcellularLocation>
        <location evidence="1">Membrane</location>
        <topology evidence="1">Multi-pass membrane protein</topology>
    </subcellularLocation>
</comment>
<dbReference type="CDD" id="cd11496">
    <property type="entry name" value="SLC6sbd-TauT-like"/>
    <property type="match status" value="1"/>
</dbReference>
<keyword evidence="6" id="KW-0479">Metal-binding</keyword>
<feature type="transmembrane region" description="Helical" evidence="9">
    <location>
        <begin position="76"/>
        <end position="96"/>
    </location>
</feature>
<name>A0AAY4EE89_9TELE</name>
<dbReference type="NCBIfam" id="NF037979">
    <property type="entry name" value="Na_transp"/>
    <property type="match status" value="1"/>
</dbReference>
<feature type="binding site" evidence="6">
    <location>
        <position position="329"/>
    </location>
    <ligand>
        <name>Na(+)</name>
        <dbReference type="ChEBI" id="CHEBI:29101"/>
        <label>1</label>
    </ligand>
</feature>
<gene>
    <name evidence="10" type="primary">LOC114801990</name>
</gene>
<accession>A0AAY4EE89</accession>
<evidence type="ECO:0000313" key="10">
    <source>
        <dbReference type="Ensembl" id="ENSDCDP00010055371.1"/>
    </source>
</evidence>
<evidence type="ECO:0000256" key="2">
    <source>
        <dbReference type="ARBA" id="ARBA00022448"/>
    </source>
</evidence>
<evidence type="ECO:0000256" key="9">
    <source>
        <dbReference type="SAM" id="Phobius"/>
    </source>
</evidence>
<feature type="binding site" evidence="6">
    <location>
        <position position="55"/>
    </location>
    <ligand>
        <name>Na(+)</name>
        <dbReference type="ChEBI" id="CHEBI:29101"/>
        <label>1</label>
    </ligand>
</feature>
<evidence type="ECO:0000313" key="11">
    <source>
        <dbReference type="Proteomes" id="UP000694580"/>
    </source>
</evidence>
<dbReference type="GO" id="GO:0046872">
    <property type="term" value="F:metal ion binding"/>
    <property type="evidence" value="ECO:0007669"/>
    <property type="project" value="UniProtKB-KW"/>
</dbReference>
<dbReference type="AlphaFoldDB" id="A0AAY4EE89"/>
<dbReference type="Pfam" id="PF00209">
    <property type="entry name" value="SNF"/>
    <property type="match status" value="1"/>
</dbReference>
<feature type="binding site" evidence="6">
    <location>
        <position position="397"/>
    </location>
    <ligand>
        <name>Na(+)</name>
        <dbReference type="ChEBI" id="CHEBI:29101"/>
        <label>1</label>
    </ligand>
</feature>
<dbReference type="InterPro" id="IPR000175">
    <property type="entry name" value="Na/ntran_symport"/>
</dbReference>
<dbReference type="PRINTS" id="PR00176">
    <property type="entry name" value="NANEUSMPORT"/>
</dbReference>
<keyword evidence="2 8" id="KW-0813">Transport</keyword>
<keyword evidence="8" id="KW-0769">Symport</keyword>
<dbReference type="GO" id="GO:0005886">
    <property type="term" value="C:plasma membrane"/>
    <property type="evidence" value="ECO:0007669"/>
    <property type="project" value="TreeGrafter"/>
</dbReference>
<feature type="transmembrane region" description="Helical" evidence="9">
    <location>
        <begin position="247"/>
        <end position="274"/>
    </location>
</feature>
<reference evidence="10" key="3">
    <citation type="submission" date="2025-09" db="UniProtKB">
        <authorList>
            <consortium name="Ensembl"/>
        </authorList>
    </citation>
    <scope>IDENTIFICATION</scope>
</reference>
<reference evidence="10" key="2">
    <citation type="submission" date="2025-08" db="UniProtKB">
        <authorList>
            <consortium name="Ensembl"/>
        </authorList>
    </citation>
    <scope>IDENTIFICATION</scope>
</reference>
<feature type="transmembrane region" description="Helical" evidence="9">
    <location>
        <begin position="294"/>
        <end position="311"/>
    </location>
</feature>
<feature type="binding site" evidence="6">
    <location>
        <position position="398"/>
    </location>
    <ligand>
        <name>Na(+)</name>
        <dbReference type="ChEBI" id="CHEBI:29101"/>
        <label>1</label>
    </ligand>
</feature>
<evidence type="ECO:0000256" key="1">
    <source>
        <dbReference type="ARBA" id="ARBA00004141"/>
    </source>
</evidence>
<dbReference type="SUPFAM" id="SSF161070">
    <property type="entry name" value="SNF-like"/>
    <property type="match status" value="1"/>
</dbReference>
<feature type="transmembrane region" description="Helical" evidence="9">
    <location>
        <begin position="134"/>
        <end position="154"/>
    </location>
</feature>
<evidence type="ECO:0000256" key="7">
    <source>
        <dbReference type="PIRSR" id="PIRSR600175-2"/>
    </source>
</evidence>
<evidence type="ECO:0000256" key="5">
    <source>
        <dbReference type="ARBA" id="ARBA00023136"/>
    </source>
</evidence>
<dbReference type="GO" id="GO:0005332">
    <property type="term" value="F:gamma-aminobutyric acid:sodium:chloride symporter activity"/>
    <property type="evidence" value="ECO:0007669"/>
    <property type="project" value="TreeGrafter"/>
</dbReference>
<feature type="transmembrane region" description="Helical" evidence="9">
    <location>
        <begin position="368"/>
        <end position="394"/>
    </location>
</feature>
<keyword evidence="5 9" id="KW-0472">Membrane</keyword>
<dbReference type="PANTHER" id="PTHR11616">
    <property type="entry name" value="SODIUM/CHLORIDE DEPENDENT TRANSPORTER"/>
    <property type="match status" value="1"/>
</dbReference>
<organism evidence="10 11">
    <name type="scientific">Denticeps clupeoides</name>
    <name type="common">denticle herring</name>
    <dbReference type="NCBI Taxonomy" id="299321"/>
    <lineage>
        <taxon>Eukaryota</taxon>
        <taxon>Metazoa</taxon>
        <taxon>Chordata</taxon>
        <taxon>Craniata</taxon>
        <taxon>Vertebrata</taxon>
        <taxon>Euteleostomi</taxon>
        <taxon>Actinopterygii</taxon>
        <taxon>Neopterygii</taxon>
        <taxon>Teleostei</taxon>
        <taxon>Clupei</taxon>
        <taxon>Clupeiformes</taxon>
        <taxon>Denticipitoidei</taxon>
        <taxon>Denticipitidae</taxon>
        <taxon>Denticeps</taxon>
    </lineage>
</organism>
<evidence type="ECO:0000256" key="3">
    <source>
        <dbReference type="ARBA" id="ARBA00022692"/>
    </source>
</evidence>
<keyword evidence="11" id="KW-1185">Reference proteome</keyword>
<keyword evidence="3 8" id="KW-0812">Transmembrane</keyword>
<dbReference type="PROSITE" id="PS50267">
    <property type="entry name" value="NA_NEUROTRAN_SYMP_3"/>
    <property type="match status" value="1"/>
</dbReference>
<dbReference type="PANTHER" id="PTHR11616:SF237">
    <property type="entry name" value="TRANSPORTER"/>
    <property type="match status" value="1"/>
</dbReference>
<proteinExistence type="inferred from homology"/>
<feature type="transmembrane region" description="Helical" evidence="9">
    <location>
        <begin position="426"/>
        <end position="451"/>
    </location>
</feature>
<keyword evidence="6" id="KW-0915">Sodium</keyword>
<sequence length="603" mass="67840">KQNRPALRSGTGSFNQTRLKKMELVNCEEVEGRRKKIKKRGQWNSNIEFFLVVAGNIVGLGNVWRFPYLCYRNGGGAFLVPYVVVVVTCGIPLFLLESAMGQYTQQASITCWEKLCPIAQGIGYTGIIMRVYNCMSYVIILAWALLYLCFSFYAKLPWASCGHTWNTETCEDFNALNKYNQTINTNSTSPATEFWERRVLAISGGIEELGSVRWEILLCAIAMWVICYFCIWKGVKSTGKVVYFTATFPYVMLLVLLIRGLTLPGALQGIVYYLKPDLTPLLDPQVWMEAVTQVIFSFGVGGGLLASLCSYNPYNNNCYRNCFWLCLLNAATSLVAGFAVFSVLGFMAHEYNVGIAEVAESGPGLAFIAYPQAVAMMPLPQLWAICFFIMIILLGLDSQFVMMEGVIMPVIDLAPTVLRRPGRRELLLLVFSLFCFSISILMITEGGMYVLQVFDYYGMNLRQIENVPFHLPGAERMCDAIEDMTGVRPSRFFSFCWRYLTPLVCTASFVGSLANYKPLTFNRTYTYPVWVNVLGWIMMLSSSLAVPVLAVYLLCTGKGSLKQRCIHLCQSFKKMLGHLRENNLEFFGLLKVVCISVKILTNI</sequence>
<dbReference type="Ensembl" id="ENSDCDT00010065970.1">
    <property type="protein sequence ID" value="ENSDCDP00010055371.1"/>
    <property type="gene ID" value="ENSDCDG00010031725.1"/>
</dbReference>
<dbReference type="PROSITE" id="PS00610">
    <property type="entry name" value="NA_NEUROTRAN_SYMP_1"/>
    <property type="match status" value="1"/>
</dbReference>
<feature type="binding site" evidence="6">
    <location>
        <position position="62"/>
    </location>
    <ligand>
        <name>Na(+)</name>
        <dbReference type="ChEBI" id="CHEBI:29101"/>
        <label>1</label>
    </ligand>
</feature>
<evidence type="ECO:0000256" key="6">
    <source>
        <dbReference type="PIRSR" id="PIRSR600175-1"/>
    </source>
</evidence>
<feature type="transmembrane region" description="Helical" evidence="9">
    <location>
        <begin position="533"/>
        <end position="554"/>
    </location>
</feature>
<dbReference type="GeneTree" id="ENSGT00940000165006"/>
<feature type="binding site" evidence="6">
    <location>
        <position position="297"/>
    </location>
    <ligand>
        <name>Na(+)</name>
        <dbReference type="ChEBI" id="CHEBI:29101"/>
        <label>1</label>
    </ligand>
</feature>
<feature type="binding site" evidence="6">
    <location>
        <position position="394"/>
    </location>
    <ligand>
        <name>Na(+)</name>
        <dbReference type="ChEBI" id="CHEBI:29101"/>
        <label>1</label>
    </ligand>
</feature>
<keyword evidence="4 9" id="KW-1133">Transmembrane helix</keyword>
<feature type="transmembrane region" description="Helical" evidence="9">
    <location>
        <begin position="323"/>
        <end position="348"/>
    </location>
</feature>
<protein>
    <recommendedName>
        <fullName evidence="8">Transporter</fullName>
    </recommendedName>
</protein>
<feature type="binding site" evidence="6">
    <location>
        <position position="58"/>
    </location>
    <ligand>
        <name>Na(+)</name>
        <dbReference type="ChEBI" id="CHEBI:29101"/>
        <label>1</label>
    </ligand>
</feature>
<dbReference type="InterPro" id="IPR037272">
    <property type="entry name" value="SNS_sf"/>
</dbReference>
<comment type="similarity">
    <text evidence="8">Belongs to the sodium:neurotransmitter symporter (SNF) (TC 2.A.22) family.</text>
</comment>
<dbReference type="Proteomes" id="UP000694580">
    <property type="component" value="Chromosome 13"/>
</dbReference>
<feature type="transmembrane region" description="Helical" evidence="9">
    <location>
        <begin position="214"/>
        <end position="235"/>
    </location>
</feature>
<feature type="disulfide bond" evidence="7">
    <location>
        <begin position="161"/>
        <end position="170"/>
    </location>
</feature>